<sequence>MSPFNDYCLVCEKICPSDSVYCSESCKLMDQQHTTSPTLSACSSLQSHSYNQVQQQQSQQQQNIISPLLTPRYQSINSYKPSINSNLQLLKSPQFKDLSYESPMLSSSYFQNDLDSNRLDLNSSYHQENHELQPQKSNQCQKLKTNTNTTAQSVSDLLSTCASENYKKWLSIH</sequence>
<dbReference type="InterPro" id="IPR024368">
    <property type="entry name" value="Ecl1/2/3"/>
</dbReference>
<keyword evidence="2" id="KW-1185">Reference proteome</keyword>
<dbReference type="OrthoDB" id="2563506at2759"/>
<accession>A0A1E4T2W8</accession>
<evidence type="ECO:0000313" key="2">
    <source>
        <dbReference type="Proteomes" id="UP000094801"/>
    </source>
</evidence>
<evidence type="ECO:0000313" key="1">
    <source>
        <dbReference type="EMBL" id="ODV86097.1"/>
    </source>
</evidence>
<gene>
    <name evidence="1" type="ORF">CANARDRAFT_28136</name>
</gene>
<reference evidence="2" key="1">
    <citation type="submission" date="2016-04" db="EMBL/GenBank/DDBJ databases">
        <title>Comparative genomics of biotechnologically important yeasts.</title>
        <authorList>
            <consortium name="DOE Joint Genome Institute"/>
            <person name="Riley R."/>
            <person name="Haridas S."/>
            <person name="Wolfe K.H."/>
            <person name="Lopes M.R."/>
            <person name="Hittinger C.T."/>
            <person name="Goker M."/>
            <person name="Salamov A."/>
            <person name="Wisecaver J."/>
            <person name="Long T.M."/>
            <person name="Aerts A.L."/>
            <person name="Barry K."/>
            <person name="Choi C."/>
            <person name="Clum A."/>
            <person name="Coughlan A.Y."/>
            <person name="Deshpande S."/>
            <person name="Douglass A.P."/>
            <person name="Hanson S.J."/>
            <person name="Klenk H.-P."/>
            <person name="Labutti K."/>
            <person name="Lapidus A."/>
            <person name="Lindquist E."/>
            <person name="Lipzen A."/>
            <person name="Meier-Kolthoff J.P."/>
            <person name="Ohm R.A."/>
            <person name="Otillar R.P."/>
            <person name="Pangilinan J."/>
            <person name="Peng Y."/>
            <person name="Rokas A."/>
            <person name="Rosa C.A."/>
            <person name="Scheuner C."/>
            <person name="Sibirny A.A."/>
            <person name="Slot J.C."/>
            <person name="Stielow J.B."/>
            <person name="Sun H."/>
            <person name="Kurtzman C.P."/>
            <person name="Blackwell M."/>
            <person name="Grigoriev I.V."/>
            <person name="Jeffries T.W."/>
        </authorList>
    </citation>
    <scope>NUCLEOTIDE SEQUENCE [LARGE SCALE GENOMIC DNA]</scope>
    <source>
        <strain evidence="2">NRRL YB-2248</strain>
    </source>
</reference>
<organism evidence="1 2">
    <name type="scientific">[Candida] arabinofermentans NRRL YB-2248</name>
    <dbReference type="NCBI Taxonomy" id="983967"/>
    <lineage>
        <taxon>Eukaryota</taxon>
        <taxon>Fungi</taxon>
        <taxon>Dikarya</taxon>
        <taxon>Ascomycota</taxon>
        <taxon>Saccharomycotina</taxon>
        <taxon>Pichiomycetes</taxon>
        <taxon>Pichiales</taxon>
        <taxon>Pichiaceae</taxon>
        <taxon>Ogataea</taxon>
        <taxon>Ogataea/Candida clade</taxon>
    </lineage>
</organism>
<dbReference type="AlphaFoldDB" id="A0A1E4T2W8"/>
<proteinExistence type="predicted"/>
<name>A0A1E4T2W8_9ASCO</name>
<dbReference type="Proteomes" id="UP000094801">
    <property type="component" value="Unassembled WGS sequence"/>
</dbReference>
<protein>
    <submittedName>
        <fullName evidence="1">Uncharacterized protein</fullName>
    </submittedName>
</protein>
<dbReference type="EMBL" id="KV453851">
    <property type="protein sequence ID" value="ODV86097.1"/>
    <property type="molecule type" value="Genomic_DNA"/>
</dbReference>
<dbReference type="Pfam" id="PF12855">
    <property type="entry name" value="Ecl1"/>
    <property type="match status" value="1"/>
</dbReference>